<organism evidence="2 3">
    <name type="scientific">Actinobaculum suis</name>
    <dbReference type="NCBI Taxonomy" id="1657"/>
    <lineage>
        <taxon>Bacteria</taxon>
        <taxon>Bacillati</taxon>
        <taxon>Actinomycetota</taxon>
        <taxon>Actinomycetes</taxon>
        <taxon>Actinomycetales</taxon>
        <taxon>Actinomycetaceae</taxon>
        <taxon>Actinobaculum</taxon>
    </lineage>
</organism>
<feature type="chain" id="PRO_5038791847" evidence="1">
    <location>
        <begin position="24"/>
        <end position="81"/>
    </location>
</feature>
<keyword evidence="3" id="KW-1185">Reference proteome</keyword>
<evidence type="ECO:0000313" key="2">
    <source>
        <dbReference type="EMBL" id="SDE10843.1"/>
    </source>
</evidence>
<dbReference type="AlphaFoldDB" id="A0A1G7A850"/>
<gene>
    <name evidence="2" type="ORF">SAMN05421878_102114</name>
</gene>
<keyword evidence="1" id="KW-0732">Signal</keyword>
<dbReference type="EMBL" id="FNAU01000002">
    <property type="protein sequence ID" value="SDE10843.1"/>
    <property type="molecule type" value="Genomic_DNA"/>
</dbReference>
<evidence type="ECO:0000313" key="3">
    <source>
        <dbReference type="Proteomes" id="UP000182744"/>
    </source>
</evidence>
<feature type="signal peptide" evidence="1">
    <location>
        <begin position="1"/>
        <end position="23"/>
    </location>
</feature>
<evidence type="ECO:0000256" key="1">
    <source>
        <dbReference type="SAM" id="SignalP"/>
    </source>
</evidence>
<reference evidence="3" key="1">
    <citation type="submission" date="2016-10" db="EMBL/GenBank/DDBJ databases">
        <authorList>
            <person name="Varghese N."/>
        </authorList>
    </citation>
    <scope>NUCLEOTIDE SEQUENCE [LARGE SCALE GENOMIC DNA]</scope>
    <source>
        <strain evidence="3">DSM 20639</strain>
    </source>
</reference>
<proteinExistence type="predicted"/>
<name>A0A1G7A850_9ACTO</name>
<accession>A0A1G7A850</accession>
<protein>
    <submittedName>
        <fullName evidence="2">Uncharacterized protein</fullName>
    </submittedName>
</protein>
<dbReference type="Proteomes" id="UP000182744">
    <property type="component" value="Unassembled WGS sequence"/>
</dbReference>
<sequence length="81" mass="8651">MFVRFYRRLLPYCGCAAILPLSAALPAYTWPLPSCYRAATQVATRAATRGATRATTGAQSAYPAYPRQIFAASPAGAVHLS</sequence>